<feature type="region of interest" description="Disordered" evidence="1">
    <location>
        <begin position="120"/>
        <end position="213"/>
    </location>
</feature>
<dbReference type="OrthoDB" id="2261291at2759"/>
<gene>
    <name evidence="2" type="ORF">LCOR_04873.1</name>
</gene>
<name>A0A068RTR2_9FUNG</name>
<protein>
    <submittedName>
        <fullName evidence="2">Uncharacterized protein</fullName>
    </submittedName>
</protein>
<evidence type="ECO:0000313" key="2">
    <source>
        <dbReference type="EMBL" id="CDH53533.1"/>
    </source>
</evidence>
<keyword evidence="3" id="KW-1185">Reference proteome</keyword>
<dbReference type="VEuPathDB" id="FungiDB:LCOR_04873.1"/>
<evidence type="ECO:0000313" key="3">
    <source>
        <dbReference type="Proteomes" id="UP000027586"/>
    </source>
</evidence>
<organism evidence="2 3">
    <name type="scientific">Lichtheimia corymbifera JMRC:FSU:9682</name>
    <dbReference type="NCBI Taxonomy" id="1263082"/>
    <lineage>
        <taxon>Eukaryota</taxon>
        <taxon>Fungi</taxon>
        <taxon>Fungi incertae sedis</taxon>
        <taxon>Mucoromycota</taxon>
        <taxon>Mucoromycotina</taxon>
        <taxon>Mucoromycetes</taxon>
        <taxon>Mucorales</taxon>
        <taxon>Lichtheimiaceae</taxon>
        <taxon>Lichtheimia</taxon>
    </lineage>
</organism>
<dbReference type="AlphaFoldDB" id="A0A068RTR2"/>
<proteinExistence type="predicted"/>
<dbReference type="Proteomes" id="UP000027586">
    <property type="component" value="Unassembled WGS sequence"/>
</dbReference>
<dbReference type="EMBL" id="CBTN010000017">
    <property type="protein sequence ID" value="CDH53533.1"/>
    <property type="molecule type" value="Genomic_DNA"/>
</dbReference>
<sequence length="231" mass="26167">MTATATTTTQSKSSQKLLPADVRWCIDNKDDLSLVTYVDHFTLASRGYAVRRYKHIIKKYIPRDERRRLLSELKFFKNTVRYYQYWYDIMQRKLVIKAKYRSSILLDAAMKKQAKEVLTSFRGESSSNNSHNTTTEEDDSDAADVNLTTEDSLPDTSPVDDNHGASSTSSSPRALSHNSSDHSEDYEFDSDSCCLKHTKPSDGSSRGGHSEEGDRTILINRVVRTSAGFFI</sequence>
<evidence type="ECO:0000256" key="1">
    <source>
        <dbReference type="SAM" id="MobiDB-lite"/>
    </source>
</evidence>
<reference evidence="2" key="1">
    <citation type="submission" date="2013-08" db="EMBL/GenBank/DDBJ databases">
        <title>Gene expansion shapes genome architecture in the human pathogen Lichtheimia corymbifera: an evolutionary genomics analysis in the ancient terrestrial Mucorales (Mucoromycotina).</title>
        <authorList>
            <person name="Schwartze V.U."/>
            <person name="Winter S."/>
            <person name="Shelest E."/>
            <person name="Marcet-Houben M."/>
            <person name="Horn F."/>
            <person name="Wehner S."/>
            <person name="Hoffmann K."/>
            <person name="Riege K."/>
            <person name="Sammeth M."/>
            <person name="Nowrousian M."/>
            <person name="Valiante V."/>
            <person name="Linde J."/>
            <person name="Jacobsen I.D."/>
            <person name="Marz M."/>
            <person name="Brakhage A.A."/>
            <person name="Gabaldon T."/>
            <person name="Bocker S."/>
            <person name="Voigt K."/>
        </authorList>
    </citation>
    <scope>NUCLEOTIDE SEQUENCE [LARGE SCALE GENOMIC DNA]</scope>
    <source>
        <strain evidence="2">FSU 9682</strain>
    </source>
</reference>
<accession>A0A068RTR2</accession>
<feature type="compositionally biased region" description="Polar residues" evidence="1">
    <location>
        <begin position="146"/>
        <end position="155"/>
    </location>
</feature>
<feature type="compositionally biased region" description="Low complexity" evidence="1">
    <location>
        <begin position="124"/>
        <end position="133"/>
    </location>
</feature>
<dbReference type="STRING" id="1263082.A0A068RTR2"/>
<comment type="caution">
    <text evidence="2">The sequence shown here is derived from an EMBL/GenBank/DDBJ whole genome shotgun (WGS) entry which is preliminary data.</text>
</comment>